<protein>
    <recommendedName>
        <fullName evidence="6">DUF4397 domain-containing protein</fullName>
    </recommendedName>
</protein>
<dbReference type="Proteomes" id="UP000186106">
    <property type="component" value="Unassembled WGS sequence"/>
</dbReference>
<evidence type="ECO:0000313" key="5">
    <source>
        <dbReference type="Proteomes" id="UP000279541"/>
    </source>
</evidence>
<evidence type="ECO:0000313" key="2">
    <source>
        <dbReference type="EMBL" id="AZB01046.1"/>
    </source>
</evidence>
<reference evidence="2 5" key="2">
    <citation type="submission" date="2018-11" db="EMBL/GenBank/DDBJ databases">
        <title>Proposal to divide the Flavobacteriaceae and reorganize its genera based on Amino Acid Identity values calculated from whole genome sequences.</title>
        <authorList>
            <person name="Nicholson A.C."/>
            <person name="Gulvik C.A."/>
            <person name="Whitney A.M."/>
            <person name="Humrighouse B.W."/>
            <person name="Bell M."/>
            <person name="Holmes B."/>
            <person name="Steigerwalt A.G."/>
            <person name="Villarma A."/>
            <person name="Sheth M."/>
            <person name="Batra D."/>
            <person name="Pryor J."/>
            <person name="Bernardet J.-F."/>
            <person name="Hugo C."/>
            <person name="Kampfer P."/>
            <person name="Newman J."/>
            <person name="McQuiston J.R."/>
        </authorList>
    </citation>
    <scope>NUCLEOTIDE SEQUENCE [LARGE SCALE GENOMIC DNA]</scope>
    <source>
        <strain evidence="2 5">DSM 16927</strain>
    </source>
</reference>
<organism evidence="3 4">
    <name type="scientific">Chryseobacterium joostei</name>
    <dbReference type="NCBI Taxonomy" id="112234"/>
    <lineage>
        <taxon>Bacteria</taxon>
        <taxon>Pseudomonadati</taxon>
        <taxon>Bacteroidota</taxon>
        <taxon>Flavobacteriia</taxon>
        <taxon>Flavobacteriales</taxon>
        <taxon>Weeksellaceae</taxon>
        <taxon>Chryseobacterium group</taxon>
        <taxon>Chryseobacterium</taxon>
    </lineage>
</organism>
<evidence type="ECO:0000313" key="4">
    <source>
        <dbReference type="Proteomes" id="UP000186106"/>
    </source>
</evidence>
<keyword evidence="1" id="KW-0732">Signal</keyword>
<dbReference type="AlphaFoldDB" id="A0A1N7I9K9"/>
<sequence>MKKILSTLFLASGLLLSAQVGINTDSPKAKIDVNGDLNLRQKIVVLNTTDNSLSQGNNDQLLVSQGEGFAPIWKTLRIPEYEPNKFYLIFNNSFSDKVGIIFASSDEVSSTTSKAATFVKGADISSLKGFKKIAGLSQDISVFSTESKAYFQFETVVQADFSTVSANADDTSIDYACGIFVDNKLINLRQRNLKAINSSFPFLTHNQIGIVENLPKGNHKVDVACSRLASYGETLRKLSIGTNTSTNINDFISQSSLKVDVYEVPQVFNPIIVN</sequence>
<dbReference type="OrthoDB" id="1273065at2"/>
<accession>A0A1N7I9K9</accession>
<evidence type="ECO:0008006" key="6">
    <source>
        <dbReference type="Google" id="ProtNLM"/>
    </source>
</evidence>
<gene>
    <name evidence="2" type="ORF">EG359_16120</name>
    <name evidence="3" type="ORF">SAMN05421768_103416</name>
</gene>
<keyword evidence="5" id="KW-1185">Reference proteome</keyword>
<reference evidence="3 4" key="1">
    <citation type="submission" date="2017-01" db="EMBL/GenBank/DDBJ databases">
        <authorList>
            <person name="Mah S.A."/>
            <person name="Swanson W.J."/>
            <person name="Moy G.W."/>
            <person name="Vacquier V.D."/>
        </authorList>
    </citation>
    <scope>NUCLEOTIDE SEQUENCE [LARGE SCALE GENOMIC DNA]</scope>
    <source>
        <strain evidence="3 4">DSM 16927</strain>
    </source>
</reference>
<dbReference type="EMBL" id="FTNZ01000003">
    <property type="protein sequence ID" value="SIS33754.1"/>
    <property type="molecule type" value="Genomic_DNA"/>
</dbReference>
<evidence type="ECO:0000256" key="1">
    <source>
        <dbReference type="SAM" id="SignalP"/>
    </source>
</evidence>
<dbReference type="EMBL" id="CP033926">
    <property type="protein sequence ID" value="AZB01046.1"/>
    <property type="molecule type" value="Genomic_DNA"/>
</dbReference>
<feature type="chain" id="PRO_5044563343" description="DUF4397 domain-containing protein" evidence="1">
    <location>
        <begin position="18"/>
        <end position="274"/>
    </location>
</feature>
<dbReference type="STRING" id="112234.SAMN05421768_103416"/>
<dbReference type="Proteomes" id="UP000279541">
    <property type="component" value="Chromosome"/>
</dbReference>
<name>A0A1N7I9K9_9FLAO</name>
<dbReference type="RefSeq" id="WP_076353140.1">
    <property type="nucleotide sequence ID" value="NZ_CAMIMN010000339.1"/>
</dbReference>
<proteinExistence type="predicted"/>
<feature type="signal peptide" evidence="1">
    <location>
        <begin position="1"/>
        <end position="17"/>
    </location>
</feature>
<evidence type="ECO:0000313" key="3">
    <source>
        <dbReference type="EMBL" id="SIS33754.1"/>
    </source>
</evidence>
<dbReference type="KEGG" id="cjt:EG359_16120"/>